<evidence type="ECO:0000313" key="2">
    <source>
        <dbReference type="EMBL" id="ETO28249.1"/>
    </source>
</evidence>
<accession>X6NR95</accession>
<evidence type="ECO:0000313" key="3">
    <source>
        <dbReference type="Proteomes" id="UP000023152"/>
    </source>
</evidence>
<dbReference type="OrthoDB" id="6287725at2759"/>
<organism evidence="2 3">
    <name type="scientific">Reticulomyxa filosa</name>
    <dbReference type="NCBI Taxonomy" id="46433"/>
    <lineage>
        <taxon>Eukaryota</taxon>
        <taxon>Sar</taxon>
        <taxon>Rhizaria</taxon>
        <taxon>Retaria</taxon>
        <taxon>Foraminifera</taxon>
        <taxon>Monothalamids</taxon>
        <taxon>Reticulomyxidae</taxon>
        <taxon>Reticulomyxa</taxon>
    </lineage>
</organism>
<protein>
    <recommendedName>
        <fullName evidence="1">Cell morphogenesis protein C-terminal domain-containing protein</fullName>
    </recommendedName>
</protein>
<feature type="non-terminal residue" evidence="2">
    <location>
        <position position="1"/>
    </location>
</feature>
<dbReference type="InterPro" id="IPR025481">
    <property type="entry name" value="Cell_Morphogen_C"/>
</dbReference>
<reference evidence="2 3" key="1">
    <citation type="journal article" date="2013" name="Curr. Biol.">
        <title>The Genome of the Foraminiferan Reticulomyxa filosa.</title>
        <authorList>
            <person name="Glockner G."/>
            <person name="Hulsmann N."/>
            <person name="Schleicher M."/>
            <person name="Noegel A.A."/>
            <person name="Eichinger L."/>
            <person name="Gallinger C."/>
            <person name="Pawlowski J."/>
            <person name="Sierra R."/>
            <person name="Euteneuer U."/>
            <person name="Pillet L."/>
            <person name="Moustafa A."/>
            <person name="Platzer M."/>
            <person name="Groth M."/>
            <person name="Szafranski K."/>
            <person name="Schliwa M."/>
        </authorList>
    </citation>
    <scope>NUCLEOTIDE SEQUENCE [LARGE SCALE GENOMIC DNA]</scope>
</reference>
<dbReference type="Proteomes" id="UP000023152">
    <property type="component" value="Unassembled WGS sequence"/>
</dbReference>
<dbReference type="EMBL" id="ASPP01006774">
    <property type="protein sequence ID" value="ETO28249.1"/>
    <property type="molecule type" value="Genomic_DNA"/>
</dbReference>
<gene>
    <name evidence="2" type="ORF">RFI_08876</name>
</gene>
<dbReference type="AlphaFoldDB" id="X6NR95"/>
<evidence type="ECO:0000259" key="1">
    <source>
        <dbReference type="Pfam" id="PF14225"/>
    </source>
</evidence>
<sequence>GFLRPQHEELCFKMVKDALITKMDNIMDRTNLRPLLALIAVMPYICYHSRHSPEKLTDLPRLFRRLAETLDVVSKKLSHKFRDYVKSRSAIDEDSFLRDMCPLIVENFFDSYAKVAANYFEGLLESPGMEHYHATIFKICRYFLEHGANFLLCFEKIIAKAHKAVSGGKIPRDVSDTATDLVRTAIEHVKSNKEQDSPDDFIDVSPFPEAGLKQVSRRLWQIMAQCPIMVDKAKRNTEINNVALNKTSNSQTAEKVTTKANIPKINVNKSDGNSGEN</sequence>
<proteinExistence type="predicted"/>
<keyword evidence="3" id="KW-1185">Reference proteome</keyword>
<feature type="domain" description="Cell morphogenesis protein C-terminal" evidence="1">
    <location>
        <begin position="12"/>
        <end position="143"/>
    </location>
</feature>
<name>X6NR95_RETFI</name>
<comment type="caution">
    <text evidence="2">The sequence shown here is derived from an EMBL/GenBank/DDBJ whole genome shotgun (WGS) entry which is preliminary data.</text>
</comment>
<dbReference type="Pfam" id="PF14225">
    <property type="entry name" value="MOR2-PAG1_C"/>
    <property type="match status" value="1"/>
</dbReference>